<protein>
    <submittedName>
        <fullName evidence="1">Uncharacterized protein</fullName>
    </submittedName>
</protein>
<sequence>MQTLNNKLNALVKSQHKLQKDRAFVQQEISQNIQTSLTTSELLSQHIPVCAETCPIATRTEQTYSEIQLLESQLEHVQSELAKTQTKVTVHNPVETEKSKLVIENEEDLLEQLMLKYEPEAYTAFIRKLNFSKTSTFQNSVLSEMSIMQQDPYKSCADYVEHHNNSQFSTMTMTAEEAKFMDVADYNFKLKKQLAVAKCNFREKRDAIQEIEGKVHYLIQEQEKYCSIAGIVREKLEIVKHEVEEIEF</sequence>
<dbReference type="EMBL" id="AUWU02000006">
    <property type="protein sequence ID" value="KAH0572331.1"/>
    <property type="molecule type" value="Genomic_DNA"/>
</dbReference>
<evidence type="ECO:0000313" key="1">
    <source>
        <dbReference type="EMBL" id="EST41395.1"/>
    </source>
</evidence>
<evidence type="ECO:0000313" key="2">
    <source>
        <dbReference type="EMBL" id="KAH0572331.1"/>
    </source>
</evidence>
<evidence type="ECO:0000313" key="3">
    <source>
        <dbReference type="Proteomes" id="UP000018208"/>
    </source>
</evidence>
<dbReference type="AlphaFoldDB" id="V6LAC4"/>
<keyword evidence="3" id="KW-1185">Reference proteome</keyword>
<reference evidence="1 2" key="1">
    <citation type="journal article" date="2014" name="PLoS Genet.">
        <title>The Genome of Spironucleus salmonicida Highlights a Fish Pathogen Adapted to Fluctuating Environments.</title>
        <authorList>
            <person name="Xu F."/>
            <person name="Jerlstrom-Hultqvist J."/>
            <person name="Einarsson E."/>
            <person name="Astvaldsson A."/>
            <person name="Svard S.G."/>
            <person name="Andersson J.O."/>
        </authorList>
    </citation>
    <scope>NUCLEOTIDE SEQUENCE</scope>
    <source>
        <strain evidence="2">ATCC 50377</strain>
    </source>
</reference>
<gene>
    <name evidence="1" type="ORF">SS50377_19112</name>
    <name evidence="2" type="ORF">SS50377_26541</name>
</gene>
<dbReference type="EMBL" id="KI546170">
    <property type="protein sequence ID" value="EST41395.1"/>
    <property type="molecule type" value="Genomic_DNA"/>
</dbReference>
<name>V6LAC4_9EUKA</name>
<dbReference type="VEuPathDB" id="GiardiaDB:SS50377_26541"/>
<reference evidence="2" key="2">
    <citation type="submission" date="2020-12" db="EMBL/GenBank/DDBJ databases">
        <title>New Spironucleus salmonicida genome in near-complete chromosomes.</title>
        <authorList>
            <person name="Xu F."/>
            <person name="Kurt Z."/>
            <person name="Jimenez-Gonzalez A."/>
            <person name="Astvaldsson A."/>
            <person name="Andersson J.O."/>
            <person name="Svard S.G."/>
        </authorList>
    </citation>
    <scope>NUCLEOTIDE SEQUENCE</scope>
    <source>
        <strain evidence="2">ATCC 50377</strain>
    </source>
</reference>
<organism evidence="1">
    <name type="scientific">Spironucleus salmonicida</name>
    <dbReference type="NCBI Taxonomy" id="348837"/>
    <lineage>
        <taxon>Eukaryota</taxon>
        <taxon>Metamonada</taxon>
        <taxon>Diplomonadida</taxon>
        <taxon>Hexamitidae</taxon>
        <taxon>Hexamitinae</taxon>
        <taxon>Spironucleus</taxon>
    </lineage>
</organism>
<accession>V6LAC4</accession>
<dbReference type="Proteomes" id="UP000018208">
    <property type="component" value="Unassembled WGS sequence"/>
</dbReference>
<proteinExistence type="predicted"/>